<dbReference type="InterPro" id="IPR050126">
    <property type="entry name" value="Ap4A_hydrolase"/>
</dbReference>
<dbReference type="EMBL" id="JACTNG010000001">
    <property type="protein sequence ID" value="MBO1077562.1"/>
    <property type="molecule type" value="Genomic_DNA"/>
</dbReference>
<reference evidence="2 3" key="1">
    <citation type="submission" date="2020-09" db="EMBL/GenBank/DDBJ databases">
        <title>Roseomonas.</title>
        <authorList>
            <person name="Zhu W."/>
        </authorList>
    </citation>
    <scope>NUCLEOTIDE SEQUENCE [LARGE SCALE GENOMIC DNA]</scope>
    <source>
        <strain evidence="2 3">573</strain>
    </source>
</reference>
<dbReference type="InterPro" id="IPR006186">
    <property type="entry name" value="Ser/Thr-sp_prot-phosphatase"/>
</dbReference>
<protein>
    <submittedName>
        <fullName evidence="2">Serine/threonine protein phosphatase</fullName>
    </submittedName>
</protein>
<dbReference type="SUPFAM" id="SSF56300">
    <property type="entry name" value="Metallo-dependent phosphatases"/>
    <property type="match status" value="1"/>
</dbReference>
<proteinExistence type="predicted"/>
<evidence type="ECO:0000313" key="2">
    <source>
        <dbReference type="EMBL" id="MBO1077562.1"/>
    </source>
</evidence>
<dbReference type="Gene3D" id="3.60.21.10">
    <property type="match status" value="1"/>
</dbReference>
<comment type="caution">
    <text evidence="2">The sequence shown here is derived from an EMBL/GenBank/DDBJ whole genome shotgun (WGS) entry which is preliminary data.</text>
</comment>
<gene>
    <name evidence="2" type="ORF">IAI61_00860</name>
</gene>
<dbReference type="InterPro" id="IPR029052">
    <property type="entry name" value="Metallo-depent_PP-like"/>
</dbReference>
<evidence type="ECO:0000259" key="1">
    <source>
        <dbReference type="PROSITE" id="PS00125"/>
    </source>
</evidence>
<keyword evidence="3" id="KW-1185">Reference proteome</keyword>
<dbReference type="Pfam" id="PF00149">
    <property type="entry name" value="Metallophos"/>
    <property type="match status" value="1"/>
</dbReference>
<accession>A0ABS3KJF3</accession>
<dbReference type="PANTHER" id="PTHR42850">
    <property type="entry name" value="METALLOPHOSPHOESTERASE"/>
    <property type="match status" value="1"/>
</dbReference>
<organism evidence="2 3">
    <name type="scientific">Roseomonas haemaphysalidis</name>
    <dbReference type="NCBI Taxonomy" id="2768162"/>
    <lineage>
        <taxon>Bacteria</taxon>
        <taxon>Pseudomonadati</taxon>
        <taxon>Pseudomonadota</taxon>
        <taxon>Alphaproteobacteria</taxon>
        <taxon>Acetobacterales</taxon>
        <taxon>Roseomonadaceae</taxon>
        <taxon>Roseomonas</taxon>
    </lineage>
</organism>
<sequence>MPAPKLLLAPAALPPGLRVYAIGDVHGCAMRLAALHAAIAADWAAWPAARAAVVHLGDYVDRGPDSPGVLARIAAPPPVAGAESVALRGNHEAMMLDALAPGATPAAREHWLRNGGRTTLRDFGGAVPDAVLAQLRALPLFWQAGGYRFVHAGVDPCRGWAAQREQDLLWMREPFLSWPTALDAVYVHGHTPAAEPEVCGHRIGIDTGAVGGGALTALVLEGDGLRFLQALPGTPATSLSCA</sequence>
<feature type="domain" description="Serine/threonine specific protein phosphatases" evidence="1">
    <location>
        <begin position="87"/>
        <end position="92"/>
    </location>
</feature>
<dbReference type="RefSeq" id="WP_207414990.1">
    <property type="nucleotide sequence ID" value="NZ_CP061177.1"/>
</dbReference>
<dbReference type="Proteomes" id="UP001518989">
    <property type="component" value="Unassembled WGS sequence"/>
</dbReference>
<dbReference type="InterPro" id="IPR004843">
    <property type="entry name" value="Calcineurin-like_PHP"/>
</dbReference>
<dbReference type="PROSITE" id="PS00125">
    <property type="entry name" value="SER_THR_PHOSPHATASE"/>
    <property type="match status" value="1"/>
</dbReference>
<dbReference type="PANTHER" id="PTHR42850:SF4">
    <property type="entry name" value="ZINC-DEPENDENT ENDOPOLYPHOSPHATASE"/>
    <property type="match status" value="1"/>
</dbReference>
<name>A0ABS3KJF3_9PROT</name>
<evidence type="ECO:0000313" key="3">
    <source>
        <dbReference type="Proteomes" id="UP001518989"/>
    </source>
</evidence>